<name>A0A1Y5IL46_OSTTA</name>
<dbReference type="EMBL" id="KZ155776">
    <property type="protein sequence ID" value="OUS47802.1"/>
    <property type="molecule type" value="Genomic_DNA"/>
</dbReference>
<feature type="region of interest" description="Disordered" evidence="1">
    <location>
        <begin position="207"/>
        <end position="226"/>
    </location>
</feature>
<dbReference type="AlphaFoldDB" id="A0A1Y5IL46"/>
<protein>
    <submittedName>
        <fullName evidence="3">Uncharacterized protein</fullName>
    </submittedName>
</protein>
<sequence>MSSDDLAPDVLLALAQTVAEDALSGNYDLARPQRIAFVGGGLGGLRAARAFSSLVGALVALTLTALAVVVAVVAAIGGYAYANRRTFVAKLDAWAKARALGELERRTTATCALQSCAVRWNTVTLRGLTIGNAVVDGVTFASPHLASFEEIKIAIDFLSALGRLQFGNLVFGFVTTKCDEIYVSGASVFIEELGRAKNFKIMRQRREEEAKTAEEEEATAREETPADADVDGGFFGSFSSSLAATQKAIDAQMQEAMKLPGAVAGSLKNAGADVTKRLYALADILEKLKRPSPIDHEEEKHLDRATLRRAPMVLRVNNLTFYNWSLTITTVASTPFQFQQFQMNNFIGKPRELAKDVGIGLVTEIMNDFHRKIFGGVTDGITSLGTGIMGAGSTIVGGVGTGVSAVGSGILGAGSTIVGGVTSGIGGMASGVSSVGASIGRGFSSQ</sequence>
<evidence type="ECO:0000256" key="1">
    <source>
        <dbReference type="SAM" id="MobiDB-lite"/>
    </source>
</evidence>
<gene>
    <name evidence="3" type="ORF">BE221DRAFT_144434</name>
</gene>
<keyword evidence="2" id="KW-0812">Transmembrane</keyword>
<feature type="transmembrane region" description="Helical" evidence="2">
    <location>
        <begin position="54"/>
        <end position="81"/>
    </location>
</feature>
<organism evidence="3">
    <name type="scientific">Ostreococcus tauri</name>
    <name type="common">Marine green alga</name>
    <dbReference type="NCBI Taxonomy" id="70448"/>
    <lineage>
        <taxon>Eukaryota</taxon>
        <taxon>Viridiplantae</taxon>
        <taxon>Chlorophyta</taxon>
        <taxon>Mamiellophyceae</taxon>
        <taxon>Mamiellales</taxon>
        <taxon>Bathycoccaceae</taxon>
        <taxon>Ostreococcus</taxon>
    </lineage>
</organism>
<dbReference type="Proteomes" id="UP000195557">
    <property type="component" value="Unassembled WGS sequence"/>
</dbReference>
<evidence type="ECO:0000256" key="2">
    <source>
        <dbReference type="SAM" id="Phobius"/>
    </source>
</evidence>
<proteinExistence type="predicted"/>
<accession>A0A1Y5IL46</accession>
<keyword evidence="2" id="KW-0472">Membrane</keyword>
<feature type="compositionally biased region" description="Basic and acidic residues" evidence="1">
    <location>
        <begin position="207"/>
        <end position="224"/>
    </location>
</feature>
<reference evidence="3" key="1">
    <citation type="submission" date="2017-04" db="EMBL/GenBank/DDBJ databases">
        <title>Population genomics of picophytoplankton unveils novel chromosome hypervariability.</title>
        <authorList>
            <consortium name="DOE Joint Genome Institute"/>
            <person name="Blanc-Mathieu R."/>
            <person name="Krasovec M."/>
            <person name="Hebrard M."/>
            <person name="Yau S."/>
            <person name="Desgranges E."/>
            <person name="Martin J."/>
            <person name="Schackwitz W."/>
            <person name="Kuo A."/>
            <person name="Salin G."/>
            <person name="Donnadieu C."/>
            <person name="Desdevises Y."/>
            <person name="Sanchez-Ferandin S."/>
            <person name="Moreau H."/>
            <person name="Rivals E."/>
            <person name="Grigoriev I.V."/>
            <person name="Grimsley N."/>
            <person name="Eyre-Walker A."/>
            <person name="Piganeau G."/>
        </authorList>
    </citation>
    <scope>NUCLEOTIDE SEQUENCE [LARGE SCALE GENOMIC DNA]</scope>
    <source>
        <strain evidence="3">RCC 1115</strain>
    </source>
</reference>
<keyword evidence="2" id="KW-1133">Transmembrane helix</keyword>
<evidence type="ECO:0000313" key="3">
    <source>
        <dbReference type="EMBL" id="OUS47802.1"/>
    </source>
</evidence>